<reference evidence="3" key="1">
    <citation type="journal article" date="2023" name="Commun. Biol.">
        <title>Genome analysis of Parmales, the sister group of diatoms, reveals the evolutionary specialization of diatoms from phago-mixotrophs to photoautotrophs.</title>
        <authorList>
            <person name="Ban H."/>
            <person name="Sato S."/>
            <person name="Yoshikawa S."/>
            <person name="Yamada K."/>
            <person name="Nakamura Y."/>
            <person name="Ichinomiya M."/>
            <person name="Sato N."/>
            <person name="Blanc-Mathieu R."/>
            <person name="Endo H."/>
            <person name="Kuwata A."/>
            <person name="Ogata H."/>
        </authorList>
    </citation>
    <scope>NUCLEOTIDE SEQUENCE [LARGE SCALE GENOMIC DNA]</scope>
</reference>
<gene>
    <name evidence="2" type="ORF">TrCOL_g1211</name>
</gene>
<evidence type="ECO:0000259" key="1">
    <source>
        <dbReference type="SMART" id="SM00244"/>
    </source>
</evidence>
<dbReference type="InterPro" id="IPR050710">
    <property type="entry name" value="Band7/mec-2_domain"/>
</dbReference>
<evidence type="ECO:0000313" key="2">
    <source>
        <dbReference type="EMBL" id="GMI47687.1"/>
    </source>
</evidence>
<comment type="caution">
    <text evidence="2">The sequence shown here is derived from an EMBL/GenBank/DDBJ whole genome shotgun (WGS) entry which is preliminary data.</text>
</comment>
<name>A0A9W7GPJ8_9STRA</name>
<dbReference type="SUPFAM" id="SSF117892">
    <property type="entry name" value="Band 7/SPFH domain"/>
    <property type="match status" value="1"/>
</dbReference>
<dbReference type="PANTHER" id="PTHR43327">
    <property type="entry name" value="STOMATIN-LIKE PROTEIN 2, MITOCHONDRIAL"/>
    <property type="match status" value="1"/>
</dbReference>
<dbReference type="EMBL" id="BRYA01000354">
    <property type="protein sequence ID" value="GMI47687.1"/>
    <property type="molecule type" value="Genomic_DNA"/>
</dbReference>
<organism evidence="2 3">
    <name type="scientific">Triparma columacea</name>
    <dbReference type="NCBI Taxonomy" id="722753"/>
    <lineage>
        <taxon>Eukaryota</taxon>
        <taxon>Sar</taxon>
        <taxon>Stramenopiles</taxon>
        <taxon>Ochrophyta</taxon>
        <taxon>Bolidophyceae</taxon>
        <taxon>Parmales</taxon>
        <taxon>Triparmaceae</taxon>
        <taxon>Triparma</taxon>
    </lineage>
</organism>
<proteinExistence type="predicted"/>
<evidence type="ECO:0000313" key="3">
    <source>
        <dbReference type="Proteomes" id="UP001165065"/>
    </source>
</evidence>
<dbReference type="CDD" id="cd03407">
    <property type="entry name" value="SPFH_like_u4"/>
    <property type="match status" value="1"/>
</dbReference>
<dbReference type="InterPro" id="IPR001107">
    <property type="entry name" value="Band_7"/>
</dbReference>
<keyword evidence="3" id="KW-1185">Reference proteome</keyword>
<dbReference type="PANTHER" id="PTHR43327:SF31">
    <property type="entry name" value="HYPERSENSITIVE-INDUCED RESPONSE PROTEIN 2"/>
    <property type="match status" value="1"/>
</dbReference>
<accession>A0A9W7GPJ8</accession>
<dbReference type="AlphaFoldDB" id="A0A9W7GPJ8"/>
<dbReference type="Proteomes" id="UP001165065">
    <property type="component" value="Unassembled WGS sequence"/>
</dbReference>
<dbReference type="SMART" id="SM00244">
    <property type="entry name" value="PHB"/>
    <property type="match status" value="1"/>
</dbReference>
<sequence length="279" mass="30710">MCIPCCFCINNSEAGVIETCGKFSSLAPPGFNIVFAPWQTVVGKVSYRVQQLDVRVETKTLDNVFITAVVSIQYQVLKEKVYEAFYSLTNPAQQITAHVYDVMRSQLPTLELDAVFEAKEELAVAVKTALQGTMSRFGFQILQALITDLDPDQRVKQAMNEINASKRMKFAVAEQAEGQKILQVKSAEAEAESKYLSGVGVAKQRRAIVDGLRGSIVDFSAGVEGTSAKDVMDLLLLSQYFDMLRDTAGQPNCKTVFVPSTKSMGDEMRMSLMQSDASK</sequence>
<dbReference type="InterPro" id="IPR036013">
    <property type="entry name" value="Band_7/SPFH_dom_sf"/>
</dbReference>
<protein>
    <recommendedName>
        <fullName evidence="1">Band 7 domain-containing protein</fullName>
    </recommendedName>
</protein>
<dbReference type="Gene3D" id="3.30.479.30">
    <property type="entry name" value="Band 7 domain"/>
    <property type="match status" value="1"/>
</dbReference>
<dbReference type="Pfam" id="PF01145">
    <property type="entry name" value="Band_7"/>
    <property type="match status" value="1"/>
</dbReference>
<feature type="domain" description="Band 7" evidence="1">
    <location>
        <begin position="4"/>
        <end position="163"/>
    </location>
</feature>
<dbReference type="OrthoDB" id="434619at2759"/>